<dbReference type="InterPro" id="IPR003812">
    <property type="entry name" value="Fido"/>
</dbReference>
<dbReference type="SUPFAM" id="SSF140931">
    <property type="entry name" value="Fic-like"/>
    <property type="match status" value="1"/>
</dbReference>
<dbReference type="InterPro" id="IPR053737">
    <property type="entry name" value="Type_II_TA_Toxin"/>
</dbReference>
<dbReference type="PANTHER" id="PTHR39426:SF1">
    <property type="entry name" value="HOMOLOGY TO DEATH-ON-CURING PROTEIN OF PHAGE P1"/>
    <property type="match status" value="1"/>
</dbReference>
<evidence type="ECO:0000313" key="2">
    <source>
        <dbReference type="EMBL" id="MDK2122822.1"/>
    </source>
</evidence>
<accession>A0ABT7DRX9</accession>
<keyword evidence="3" id="KW-1185">Reference proteome</keyword>
<reference evidence="2" key="1">
    <citation type="submission" date="2023-03" db="EMBL/GenBank/DDBJ databases">
        <title>Chitinimonas shenzhenensis gen. nov., sp. nov., a novel member of family Burkholderiaceae isolated from activated sludge collected in Shen Zhen, China.</title>
        <authorList>
            <person name="Wang X."/>
        </authorList>
    </citation>
    <scope>NUCLEOTIDE SEQUENCE</scope>
    <source>
        <strain evidence="2">DQS-5</strain>
    </source>
</reference>
<gene>
    <name evidence="2" type="ORF">PZA18_02025</name>
</gene>
<sequence length="127" mass="13635">MSNIGLLTLQQVKDIHDLILDSEPGLVGDYGDGPLEGALGRIQAHIEYRSMCDVFEIAAMYAVALARGHTFSDAKKRTALVVALTYLDTQGIVIPRSAILEDAMVDVATGLLNADGFAELLYSLVPD</sequence>
<proteinExistence type="predicted"/>
<dbReference type="EMBL" id="JARRAF010000002">
    <property type="protein sequence ID" value="MDK2122822.1"/>
    <property type="molecule type" value="Genomic_DNA"/>
</dbReference>
<dbReference type="InterPro" id="IPR006440">
    <property type="entry name" value="Doc"/>
</dbReference>
<protein>
    <submittedName>
        <fullName evidence="2">Type II toxin-antitoxin system death-on-curing family toxin</fullName>
    </submittedName>
</protein>
<dbReference type="PROSITE" id="PS51459">
    <property type="entry name" value="FIDO"/>
    <property type="match status" value="1"/>
</dbReference>
<organism evidence="2 3">
    <name type="scientific">Parachitinimonas caeni</name>
    <dbReference type="NCBI Taxonomy" id="3031301"/>
    <lineage>
        <taxon>Bacteria</taxon>
        <taxon>Pseudomonadati</taxon>
        <taxon>Pseudomonadota</taxon>
        <taxon>Betaproteobacteria</taxon>
        <taxon>Neisseriales</taxon>
        <taxon>Chitinibacteraceae</taxon>
        <taxon>Parachitinimonas</taxon>
    </lineage>
</organism>
<comment type="caution">
    <text evidence="2">The sequence shown here is derived from an EMBL/GenBank/DDBJ whole genome shotgun (WGS) entry which is preliminary data.</text>
</comment>
<name>A0ABT7DRX9_9NEIS</name>
<dbReference type="Gene3D" id="1.20.120.1870">
    <property type="entry name" value="Fic/DOC protein, Fido domain"/>
    <property type="match status" value="1"/>
</dbReference>
<dbReference type="Proteomes" id="UP001172778">
    <property type="component" value="Unassembled WGS sequence"/>
</dbReference>
<evidence type="ECO:0000313" key="3">
    <source>
        <dbReference type="Proteomes" id="UP001172778"/>
    </source>
</evidence>
<dbReference type="RefSeq" id="WP_284099110.1">
    <property type="nucleotide sequence ID" value="NZ_JARRAF010000002.1"/>
</dbReference>
<dbReference type="Pfam" id="PF02661">
    <property type="entry name" value="Fic"/>
    <property type="match status" value="1"/>
</dbReference>
<dbReference type="InterPro" id="IPR036597">
    <property type="entry name" value="Fido-like_dom_sf"/>
</dbReference>
<evidence type="ECO:0000259" key="1">
    <source>
        <dbReference type="PROSITE" id="PS51459"/>
    </source>
</evidence>
<feature type="domain" description="Fido" evidence="1">
    <location>
        <begin position="7"/>
        <end position="126"/>
    </location>
</feature>
<dbReference type="NCBIfam" id="TIGR01550">
    <property type="entry name" value="DOC_P1"/>
    <property type="match status" value="1"/>
</dbReference>
<dbReference type="PANTHER" id="PTHR39426">
    <property type="entry name" value="HOMOLOGY TO DEATH-ON-CURING PROTEIN OF PHAGE P1"/>
    <property type="match status" value="1"/>
</dbReference>